<evidence type="ECO:0000313" key="1">
    <source>
        <dbReference type="EMBL" id="KAA5841179.1"/>
    </source>
</evidence>
<dbReference type="Proteomes" id="UP000323924">
    <property type="component" value="Unassembled WGS sequence"/>
</dbReference>
<organism evidence="1 2">
    <name type="scientific">Pseudomonas chlororaphis</name>
    <dbReference type="NCBI Taxonomy" id="587753"/>
    <lineage>
        <taxon>Bacteria</taxon>
        <taxon>Pseudomonadati</taxon>
        <taxon>Pseudomonadota</taxon>
        <taxon>Gammaproteobacteria</taxon>
        <taxon>Pseudomonadales</taxon>
        <taxon>Pseudomonadaceae</taxon>
        <taxon>Pseudomonas</taxon>
    </lineage>
</organism>
<reference evidence="1 2" key="1">
    <citation type="submission" date="2019-09" db="EMBL/GenBank/DDBJ databases">
        <authorList>
            <person name="Vacheron J."/>
            <person name="Dubost A."/>
            <person name="Prigent-Combaret C."/>
            <person name="Muller D."/>
        </authorList>
    </citation>
    <scope>NUCLEOTIDE SEQUENCE [LARGE SCALE GENOMIC DNA]</scope>
    <source>
        <strain evidence="1 2">JV497</strain>
    </source>
</reference>
<evidence type="ECO:0000313" key="2">
    <source>
        <dbReference type="Proteomes" id="UP000323924"/>
    </source>
</evidence>
<protein>
    <submittedName>
        <fullName evidence="1">Uncharacterized protein</fullName>
    </submittedName>
</protein>
<proteinExistence type="predicted"/>
<dbReference type="EMBL" id="VWPC01000014">
    <property type="protein sequence ID" value="KAA5841179.1"/>
    <property type="molecule type" value="Genomic_DNA"/>
</dbReference>
<name>A0AB34C3B6_9PSED</name>
<comment type="caution">
    <text evidence="1">The sequence shown here is derived from an EMBL/GenBank/DDBJ whole genome shotgun (WGS) entry which is preliminary data.</text>
</comment>
<dbReference type="RefSeq" id="WP_150051815.1">
    <property type="nucleotide sequence ID" value="NZ_VWPC01000014.1"/>
</dbReference>
<gene>
    <name evidence="1" type="ORF">F2A38_16995</name>
</gene>
<accession>A0AB34C3B6</accession>
<dbReference type="AlphaFoldDB" id="A0AB34C3B6"/>
<dbReference type="Gene3D" id="2.60.120.430">
    <property type="entry name" value="Galactose-binding lectin"/>
    <property type="match status" value="1"/>
</dbReference>
<sequence>MTEQLSPPSGATTLVCFTKVPADTPWWKPPVTIQKGERYFFRASGLWLDASIEHDPNGREVEKLGKFKRFIRCKENGATWFTLIGSVEKDSQSFFPIGDGSLWPDGWVATKSGQFYCFANDVRVMYWNNKLKIDLEIWQ</sequence>